<keyword evidence="1" id="KW-1133">Transmembrane helix</keyword>
<feature type="transmembrane region" description="Helical" evidence="1">
    <location>
        <begin position="113"/>
        <end position="135"/>
    </location>
</feature>
<organism evidence="2">
    <name type="scientific">viral metagenome</name>
    <dbReference type="NCBI Taxonomy" id="1070528"/>
    <lineage>
        <taxon>unclassified sequences</taxon>
        <taxon>metagenomes</taxon>
        <taxon>organismal metagenomes</taxon>
    </lineage>
</organism>
<sequence>MPCEIAYFVDNEKYDMTLFLINFYISLIIIITLLILTNTIYNYYVYNNILSEKIYNDTNVIEYGELPLKESDLSKENKILIGETVDYKLFISLLLDQNMYYNDKYFTLNITNILLDVFMLVTIVLVIFSIIYFGISLITKLATLTRFNLEFTELREYIKQYCYFLNNSSCDGLHMPKMFSIFVIFLILIIIYGLRRSGSHTPSINYADYLNFKKSKDEKNNEPKNIENMLNIICDKDADFLNDNSNITKIMNELNGHNIHTAISINDRIYTPEEIEILKKASDDASGAFYKAKDAKEKEDKKKLMETANTKLIEAAITEYYNAITNNTINLFITKIKDISAKIKANNVDNKDNKDLDFVKLVLVYLNNKKIYNDNISKEKIPNFDLGRTYAQSLLNIITNVIPYSNNLFGTFKTNNYDIENVLIGAIPLSIRDDIRDPKEPCAISYTDFDTFKIDHKEKAGCFYNNYLFQLKETRGKLKQGFIAILIAFIVSTIAIMVLFYYIYINYNIDNMRWSKMTVIKMQRLSSRNPLNWLSILFGYIMLFLNKANN</sequence>
<reference evidence="2" key="1">
    <citation type="journal article" date="2020" name="Nature">
        <title>Giant virus diversity and host interactions through global metagenomics.</title>
        <authorList>
            <person name="Schulz F."/>
            <person name="Roux S."/>
            <person name="Paez-Espino D."/>
            <person name="Jungbluth S."/>
            <person name="Walsh D.A."/>
            <person name="Denef V.J."/>
            <person name="McMahon K.D."/>
            <person name="Konstantinidis K.T."/>
            <person name="Eloe-Fadrosh E.A."/>
            <person name="Kyrpides N.C."/>
            <person name="Woyke T."/>
        </authorList>
    </citation>
    <scope>NUCLEOTIDE SEQUENCE</scope>
    <source>
        <strain evidence="2">GVMAG-M-3300027769-26</strain>
    </source>
</reference>
<proteinExistence type="predicted"/>
<name>A0A6C0LEC9_9ZZZZ</name>
<feature type="transmembrane region" description="Helical" evidence="1">
    <location>
        <begin position="531"/>
        <end position="548"/>
    </location>
</feature>
<dbReference type="EMBL" id="MN740465">
    <property type="protein sequence ID" value="QHU27914.1"/>
    <property type="molecule type" value="Genomic_DNA"/>
</dbReference>
<feature type="transmembrane region" description="Helical" evidence="1">
    <location>
        <begin position="482"/>
        <end position="504"/>
    </location>
</feature>
<keyword evidence="1" id="KW-0472">Membrane</keyword>
<dbReference type="AlphaFoldDB" id="A0A6C0LEC9"/>
<evidence type="ECO:0000256" key="1">
    <source>
        <dbReference type="SAM" id="Phobius"/>
    </source>
</evidence>
<keyword evidence="1" id="KW-0812">Transmembrane</keyword>
<feature type="transmembrane region" description="Helical" evidence="1">
    <location>
        <begin position="178"/>
        <end position="194"/>
    </location>
</feature>
<feature type="transmembrane region" description="Helical" evidence="1">
    <location>
        <begin position="20"/>
        <end position="44"/>
    </location>
</feature>
<accession>A0A6C0LEC9</accession>
<evidence type="ECO:0000313" key="2">
    <source>
        <dbReference type="EMBL" id="QHU27914.1"/>
    </source>
</evidence>
<protein>
    <submittedName>
        <fullName evidence="2">Uncharacterized protein</fullName>
    </submittedName>
</protein>